<dbReference type="Gene3D" id="2.60.40.1730">
    <property type="entry name" value="tricorn interacting facor f3 domain"/>
    <property type="match status" value="1"/>
</dbReference>
<dbReference type="EMBL" id="BAAAUV010000003">
    <property type="protein sequence ID" value="GAA3200266.1"/>
    <property type="molecule type" value="Genomic_DNA"/>
</dbReference>
<dbReference type="InterPro" id="IPR027268">
    <property type="entry name" value="Peptidase_M4/M1_CTD_sf"/>
</dbReference>
<evidence type="ECO:0000259" key="14">
    <source>
        <dbReference type="Pfam" id="PF01433"/>
    </source>
</evidence>
<feature type="chain" id="PRO_5047516063" description="Aminopeptidase N" evidence="13">
    <location>
        <begin position="25"/>
        <end position="469"/>
    </location>
</feature>
<evidence type="ECO:0000256" key="13">
    <source>
        <dbReference type="SAM" id="SignalP"/>
    </source>
</evidence>
<evidence type="ECO:0000256" key="6">
    <source>
        <dbReference type="ARBA" id="ARBA00022670"/>
    </source>
</evidence>
<evidence type="ECO:0000256" key="4">
    <source>
        <dbReference type="ARBA" id="ARBA00012564"/>
    </source>
</evidence>
<evidence type="ECO:0000256" key="5">
    <source>
        <dbReference type="ARBA" id="ARBA00015611"/>
    </source>
</evidence>
<comment type="similarity">
    <text evidence="3">Belongs to the peptidase M1 family.</text>
</comment>
<dbReference type="RefSeq" id="WP_344823211.1">
    <property type="nucleotide sequence ID" value="NZ_BAAAUV010000003.1"/>
</dbReference>
<evidence type="ECO:0000256" key="9">
    <source>
        <dbReference type="ARBA" id="ARBA00022833"/>
    </source>
</evidence>
<accession>A0ABP6Q2Z8</accession>
<protein>
    <recommendedName>
        <fullName evidence="5">Aminopeptidase N</fullName>
        <ecNumber evidence="4">3.4.11.2</ecNumber>
    </recommendedName>
    <alternativeName>
        <fullName evidence="11">Alanine aminopeptidase</fullName>
    </alternativeName>
    <alternativeName>
        <fullName evidence="12">Lysyl aminopeptidase</fullName>
    </alternativeName>
</protein>
<dbReference type="SUPFAM" id="SSF55486">
    <property type="entry name" value="Metalloproteases ('zincins'), catalytic domain"/>
    <property type="match status" value="1"/>
</dbReference>
<dbReference type="Proteomes" id="UP001501237">
    <property type="component" value="Unassembled WGS sequence"/>
</dbReference>
<dbReference type="Gene3D" id="1.10.390.10">
    <property type="entry name" value="Neutral Protease Domain 2"/>
    <property type="match status" value="1"/>
</dbReference>
<evidence type="ECO:0000313" key="16">
    <source>
        <dbReference type="EMBL" id="GAA3200266.1"/>
    </source>
</evidence>
<comment type="catalytic activity">
    <reaction evidence="1">
        <text>Release of an N-terminal amino acid, Xaa-|-Yaa- from a peptide, amide or arylamide. Xaa is preferably Ala, but may be most amino acids including Pro (slow action). When a terminal hydrophobic residue is followed by a prolyl residue, the two may be released as an intact Xaa-Pro dipeptide.</text>
        <dbReference type="EC" id="3.4.11.2"/>
    </reaction>
</comment>
<organism evidence="16 17">
    <name type="scientific">Actinocorallia longicatena</name>
    <dbReference type="NCBI Taxonomy" id="111803"/>
    <lineage>
        <taxon>Bacteria</taxon>
        <taxon>Bacillati</taxon>
        <taxon>Actinomycetota</taxon>
        <taxon>Actinomycetes</taxon>
        <taxon>Streptosporangiales</taxon>
        <taxon>Thermomonosporaceae</taxon>
        <taxon>Actinocorallia</taxon>
    </lineage>
</organism>
<comment type="cofactor">
    <cofactor evidence="2">
        <name>Zn(2+)</name>
        <dbReference type="ChEBI" id="CHEBI:29105"/>
    </cofactor>
</comment>
<evidence type="ECO:0000256" key="3">
    <source>
        <dbReference type="ARBA" id="ARBA00010136"/>
    </source>
</evidence>
<feature type="domain" description="Peptidase M1 membrane alanine aminopeptidase" evidence="14">
    <location>
        <begin position="320"/>
        <end position="460"/>
    </location>
</feature>
<dbReference type="InterPro" id="IPR050344">
    <property type="entry name" value="Peptidase_M1_aminopeptidases"/>
</dbReference>
<feature type="signal peptide" evidence="13">
    <location>
        <begin position="1"/>
        <end position="24"/>
    </location>
</feature>
<keyword evidence="6" id="KW-0645">Protease</keyword>
<evidence type="ECO:0000313" key="17">
    <source>
        <dbReference type="Proteomes" id="UP001501237"/>
    </source>
</evidence>
<dbReference type="InterPro" id="IPR014782">
    <property type="entry name" value="Peptidase_M1_dom"/>
</dbReference>
<evidence type="ECO:0000256" key="2">
    <source>
        <dbReference type="ARBA" id="ARBA00001947"/>
    </source>
</evidence>
<dbReference type="InterPro" id="IPR042097">
    <property type="entry name" value="Aminopeptidase_N-like_N_sf"/>
</dbReference>
<evidence type="ECO:0000256" key="11">
    <source>
        <dbReference type="ARBA" id="ARBA00029811"/>
    </source>
</evidence>
<name>A0ABP6Q2Z8_9ACTN</name>
<dbReference type="Pfam" id="PF01433">
    <property type="entry name" value="Peptidase_M1"/>
    <property type="match status" value="1"/>
</dbReference>
<evidence type="ECO:0000256" key="10">
    <source>
        <dbReference type="ARBA" id="ARBA00023049"/>
    </source>
</evidence>
<proteinExistence type="inferred from homology"/>
<evidence type="ECO:0000259" key="15">
    <source>
        <dbReference type="Pfam" id="PF17900"/>
    </source>
</evidence>
<keyword evidence="7" id="KW-0479">Metal-binding</keyword>
<dbReference type="CDD" id="cd09603">
    <property type="entry name" value="M1_APN_like"/>
    <property type="match status" value="1"/>
</dbReference>
<comment type="caution">
    <text evidence="16">The sequence shown here is derived from an EMBL/GenBank/DDBJ whole genome shotgun (WGS) entry which is preliminary data.</text>
</comment>
<dbReference type="InterPro" id="IPR001930">
    <property type="entry name" value="Peptidase_M1"/>
</dbReference>
<keyword evidence="8" id="KW-0378">Hydrolase</keyword>
<dbReference type="Pfam" id="PF17900">
    <property type="entry name" value="Peptidase_M1_N"/>
    <property type="match status" value="1"/>
</dbReference>
<keyword evidence="17" id="KW-1185">Reference proteome</keyword>
<dbReference type="PANTHER" id="PTHR11533:SF297">
    <property type="entry name" value="AMINOPEPTIDASE N"/>
    <property type="match status" value="1"/>
</dbReference>
<evidence type="ECO:0000256" key="1">
    <source>
        <dbReference type="ARBA" id="ARBA00000098"/>
    </source>
</evidence>
<reference evidence="17" key="1">
    <citation type="journal article" date="2019" name="Int. J. Syst. Evol. Microbiol.">
        <title>The Global Catalogue of Microorganisms (GCM) 10K type strain sequencing project: providing services to taxonomists for standard genome sequencing and annotation.</title>
        <authorList>
            <consortium name="The Broad Institute Genomics Platform"/>
            <consortium name="The Broad Institute Genome Sequencing Center for Infectious Disease"/>
            <person name="Wu L."/>
            <person name="Ma J."/>
        </authorList>
    </citation>
    <scope>NUCLEOTIDE SEQUENCE [LARGE SCALE GENOMIC DNA]</scope>
    <source>
        <strain evidence="17">JCM 9377</strain>
    </source>
</reference>
<dbReference type="PRINTS" id="PR00756">
    <property type="entry name" value="ALADIPTASE"/>
</dbReference>
<gene>
    <name evidence="16" type="ORF">GCM10010468_12830</name>
</gene>
<sequence length="469" mass="50942">MTAPRLAAAALTATVVLVPVAAQAVTAPKFTPGSGGAGEPYFKDMGNGGYDVGHYGLKLAYNPSARSINATVKITAVARKNLSRFNLDLRGLTVTAVQVNGKAAKFTRSGAQELVITPRSGLPAGKKFTVAVAYNGVPKKIEDEPLGQSGWISTEDGAVALNQPFGTATWMPVNDTPKDKATYTFTLVVPKGLTALANGVFKGKKKTKDGRYSFKWSMTTPMASELSLVAIGKYRVKVVKGKLPSYTAFDSDLAGSTKLLTAYDKKTRSILKWESKLFGAYPFASTGGIVDELGVGYSLETQSLPVHDWSVGGQLPPDDLLVHELAHQWFGDSVTPARWKDIWLNEGFATYAEWLYTASRKGGKSVDKQFATAYAYGPGADVWKGVLADPGRDHIFDAPVYQRGAMTIHMIRKAVGDPVFFRMIKAWVHLNKNKNVTTQDFQNFCEKYSGKQLDGLFKKWVFTAGKPEL</sequence>
<dbReference type="InterPro" id="IPR045357">
    <property type="entry name" value="Aminopeptidase_N-like_N"/>
</dbReference>
<keyword evidence="13" id="KW-0732">Signal</keyword>
<dbReference type="PANTHER" id="PTHR11533">
    <property type="entry name" value="PROTEASE M1 ZINC METALLOPROTEASE"/>
    <property type="match status" value="1"/>
</dbReference>
<evidence type="ECO:0000256" key="7">
    <source>
        <dbReference type="ARBA" id="ARBA00022723"/>
    </source>
</evidence>
<feature type="domain" description="Aminopeptidase N-like N-terminal" evidence="15">
    <location>
        <begin position="54"/>
        <end position="224"/>
    </location>
</feature>
<evidence type="ECO:0000256" key="12">
    <source>
        <dbReference type="ARBA" id="ARBA00031533"/>
    </source>
</evidence>
<keyword evidence="10" id="KW-0482">Metalloprotease</keyword>
<dbReference type="EC" id="3.4.11.2" evidence="4"/>
<dbReference type="SUPFAM" id="SSF63737">
    <property type="entry name" value="Leukotriene A4 hydrolase N-terminal domain"/>
    <property type="match status" value="1"/>
</dbReference>
<evidence type="ECO:0000256" key="8">
    <source>
        <dbReference type="ARBA" id="ARBA00022801"/>
    </source>
</evidence>
<keyword evidence="9" id="KW-0862">Zinc</keyword>